<keyword evidence="4" id="KW-1185">Reference proteome</keyword>
<dbReference type="Proteomes" id="UP001530293">
    <property type="component" value="Unassembled WGS sequence"/>
</dbReference>
<protein>
    <submittedName>
        <fullName evidence="3">Uncharacterized protein</fullName>
    </submittedName>
</protein>
<feature type="compositionally biased region" description="Low complexity" evidence="2">
    <location>
        <begin position="100"/>
        <end position="113"/>
    </location>
</feature>
<reference evidence="3 4" key="1">
    <citation type="submission" date="2024-10" db="EMBL/GenBank/DDBJ databases">
        <title>Updated reference genomes for cyclostephanoid diatoms.</title>
        <authorList>
            <person name="Roberts W.R."/>
            <person name="Alverson A.J."/>
        </authorList>
    </citation>
    <scope>NUCLEOTIDE SEQUENCE [LARGE SCALE GENOMIC DNA]</scope>
    <source>
        <strain evidence="3 4">AJA232-27</strain>
    </source>
</reference>
<feature type="region of interest" description="Disordered" evidence="2">
    <location>
        <begin position="64"/>
        <end position="118"/>
    </location>
</feature>
<comment type="caution">
    <text evidence="3">The sequence shown here is derived from an EMBL/GenBank/DDBJ whole genome shotgun (WGS) entry which is preliminary data.</text>
</comment>
<evidence type="ECO:0000313" key="4">
    <source>
        <dbReference type="Proteomes" id="UP001530293"/>
    </source>
</evidence>
<name>A0ABD3M1S6_9STRA</name>
<feature type="compositionally biased region" description="Acidic residues" evidence="2">
    <location>
        <begin position="65"/>
        <end position="91"/>
    </location>
</feature>
<accession>A0ABD3M1S6</accession>
<sequence>MPPPATDESLPPIGVIGIGVPTLPELPGINIKVEGNNTATTTTNTAIDEEVSEAAAVAALACVDGPEDDADDDDVVDDDVDDEDVGDDDEDNNIKKEEATTTTPNTDTDTNDNNTHRIRRNKKCPLTPHEALTFFHRGIYIDVDPTNVAAANAANSSTSSTTLGEANSNSVVGESGGIIDGTPSSTSGIATVAVAGSSGEGLFSAGIIRCSCNHKPTYKWDAYGYSRHFEFKCHLKYEEERLDEAEATRLKESKENYLRMYPLISESGLALLSSRKKRKFHEDVEGGGGVGTAGTAEKMLTGEELRIQERHWMEMWKEAKNELKQLREDLKQETDEEVRKELLLDIEGWKKRKGDWAKLLGLNEGSSSSTMEENGVNIAVV</sequence>
<feature type="coiled-coil region" evidence="1">
    <location>
        <begin position="313"/>
        <end position="343"/>
    </location>
</feature>
<evidence type="ECO:0000313" key="3">
    <source>
        <dbReference type="EMBL" id="KAL3758000.1"/>
    </source>
</evidence>
<dbReference type="EMBL" id="JALLBG020000244">
    <property type="protein sequence ID" value="KAL3758000.1"/>
    <property type="molecule type" value="Genomic_DNA"/>
</dbReference>
<proteinExistence type="predicted"/>
<evidence type="ECO:0000256" key="1">
    <source>
        <dbReference type="SAM" id="Coils"/>
    </source>
</evidence>
<evidence type="ECO:0000256" key="2">
    <source>
        <dbReference type="SAM" id="MobiDB-lite"/>
    </source>
</evidence>
<organism evidence="3 4">
    <name type="scientific">Discostella pseudostelligera</name>
    <dbReference type="NCBI Taxonomy" id="259834"/>
    <lineage>
        <taxon>Eukaryota</taxon>
        <taxon>Sar</taxon>
        <taxon>Stramenopiles</taxon>
        <taxon>Ochrophyta</taxon>
        <taxon>Bacillariophyta</taxon>
        <taxon>Coscinodiscophyceae</taxon>
        <taxon>Thalassiosirophycidae</taxon>
        <taxon>Stephanodiscales</taxon>
        <taxon>Stephanodiscaceae</taxon>
        <taxon>Discostella</taxon>
    </lineage>
</organism>
<keyword evidence="1" id="KW-0175">Coiled coil</keyword>
<gene>
    <name evidence="3" type="ORF">ACHAWU_001392</name>
</gene>
<dbReference type="AlphaFoldDB" id="A0ABD3M1S6"/>